<keyword evidence="4" id="KW-0804">Transcription</keyword>
<organism evidence="6 7">
    <name type="scientific">Thalassolituus maritimus</name>
    <dbReference type="NCBI Taxonomy" id="484498"/>
    <lineage>
        <taxon>Bacteria</taxon>
        <taxon>Pseudomonadati</taxon>
        <taxon>Pseudomonadota</taxon>
        <taxon>Gammaproteobacteria</taxon>
        <taxon>Oceanospirillales</taxon>
        <taxon>Oceanospirillaceae</taxon>
        <taxon>Thalassolituus</taxon>
    </lineage>
</organism>
<dbReference type="STRING" id="484498.SAMN05421686_10654"/>
<dbReference type="EMBL" id="FTOH01000006">
    <property type="protein sequence ID" value="SIS91011.1"/>
    <property type="molecule type" value="Genomic_DNA"/>
</dbReference>
<evidence type="ECO:0000313" key="6">
    <source>
        <dbReference type="EMBL" id="SIS91011.1"/>
    </source>
</evidence>
<evidence type="ECO:0000256" key="4">
    <source>
        <dbReference type="ARBA" id="ARBA00023163"/>
    </source>
</evidence>
<keyword evidence="2" id="KW-0805">Transcription regulation</keyword>
<dbReference type="Gene3D" id="3.40.190.290">
    <property type="match status" value="1"/>
</dbReference>
<proteinExistence type="inferred from homology"/>
<dbReference type="CDD" id="cd05466">
    <property type="entry name" value="PBP2_LTTR_substrate"/>
    <property type="match status" value="1"/>
</dbReference>
<dbReference type="InterPro" id="IPR036390">
    <property type="entry name" value="WH_DNA-bd_sf"/>
</dbReference>
<dbReference type="SUPFAM" id="SSF53850">
    <property type="entry name" value="Periplasmic binding protein-like II"/>
    <property type="match status" value="1"/>
</dbReference>
<dbReference type="GO" id="GO:0000976">
    <property type="term" value="F:transcription cis-regulatory region binding"/>
    <property type="evidence" value="ECO:0007669"/>
    <property type="project" value="TreeGrafter"/>
</dbReference>
<evidence type="ECO:0000259" key="5">
    <source>
        <dbReference type="PROSITE" id="PS50931"/>
    </source>
</evidence>
<dbReference type="AlphaFoldDB" id="A0A1N7MYJ1"/>
<dbReference type="InterPro" id="IPR036388">
    <property type="entry name" value="WH-like_DNA-bd_sf"/>
</dbReference>
<dbReference type="SUPFAM" id="SSF46785">
    <property type="entry name" value="Winged helix' DNA-binding domain"/>
    <property type="match status" value="1"/>
</dbReference>
<dbReference type="Proteomes" id="UP000185639">
    <property type="component" value="Unassembled WGS sequence"/>
</dbReference>
<keyword evidence="7" id="KW-1185">Reference proteome</keyword>
<dbReference type="PANTHER" id="PTHR30126">
    <property type="entry name" value="HTH-TYPE TRANSCRIPTIONAL REGULATOR"/>
    <property type="match status" value="1"/>
</dbReference>
<evidence type="ECO:0000256" key="1">
    <source>
        <dbReference type="ARBA" id="ARBA00009437"/>
    </source>
</evidence>
<dbReference type="InterPro" id="IPR000847">
    <property type="entry name" value="LysR_HTH_N"/>
</dbReference>
<accession>A0A1N7MYJ1</accession>
<evidence type="ECO:0000313" key="7">
    <source>
        <dbReference type="Proteomes" id="UP000185639"/>
    </source>
</evidence>
<name>A0A1N7MYJ1_9GAMM</name>
<comment type="similarity">
    <text evidence="1">Belongs to the LysR transcriptional regulatory family.</text>
</comment>
<keyword evidence="3 6" id="KW-0238">DNA-binding</keyword>
<gene>
    <name evidence="6" type="ORF">SAMN05421686_10654</name>
</gene>
<feature type="domain" description="HTH lysR-type" evidence="5">
    <location>
        <begin position="4"/>
        <end position="61"/>
    </location>
</feature>
<dbReference type="Pfam" id="PF00126">
    <property type="entry name" value="HTH_1"/>
    <property type="match status" value="1"/>
</dbReference>
<dbReference type="GO" id="GO:0003700">
    <property type="term" value="F:DNA-binding transcription factor activity"/>
    <property type="evidence" value="ECO:0007669"/>
    <property type="project" value="InterPro"/>
</dbReference>
<sequence>MQPIDPKYFRAFKAVDRSGSFSEAADIAAMTQANVSKHIKALEESIGNDLFLRTTKGPVITEAGLKLRDYIQHFENLHADFLVDVGNTAKEVKGTVSYAMPASCLLSPHFPMLLERRHSHPDLEINLELTPTDKVFERILNGRIDFGFVTKKIDHPRLEYIPFCKEEYVAVASPDIDLKNLNSDNLLNYRYIDYPGFDVYFDYWRTHHFPDSQHTQALSLHCAGNINSIEGAILMTLGGLGVSIFPRHCIQQHIDDGKLVVFEQANSEPLLNDIYISSLKSDQRPYRVELVISWFMDMVADH</sequence>
<dbReference type="PROSITE" id="PS50931">
    <property type="entry name" value="HTH_LYSR"/>
    <property type="match status" value="1"/>
</dbReference>
<dbReference type="InterPro" id="IPR005119">
    <property type="entry name" value="LysR_subst-bd"/>
</dbReference>
<dbReference type="PANTHER" id="PTHR30126:SF99">
    <property type="entry name" value="TRANSCRIPTIONAL REGULATOR LYSR FAMILY"/>
    <property type="match status" value="1"/>
</dbReference>
<dbReference type="PRINTS" id="PR00039">
    <property type="entry name" value="HTHLYSR"/>
</dbReference>
<protein>
    <submittedName>
        <fullName evidence="6">DNA-binding transcriptional regulator, LysR family</fullName>
    </submittedName>
</protein>
<evidence type="ECO:0000256" key="2">
    <source>
        <dbReference type="ARBA" id="ARBA00023015"/>
    </source>
</evidence>
<reference evidence="7" key="1">
    <citation type="submission" date="2017-01" db="EMBL/GenBank/DDBJ databases">
        <authorList>
            <person name="Varghese N."/>
            <person name="Submissions S."/>
        </authorList>
    </citation>
    <scope>NUCLEOTIDE SEQUENCE [LARGE SCALE GENOMIC DNA]</scope>
    <source>
        <strain evidence="7">DSM 24913</strain>
    </source>
</reference>
<dbReference type="Gene3D" id="1.10.10.10">
    <property type="entry name" value="Winged helix-like DNA-binding domain superfamily/Winged helix DNA-binding domain"/>
    <property type="match status" value="1"/>
</dbReference>
<evidence type="ECO:0000256" key="3">
    <source>
        <dbReference type="ARBA" id="ARBA00023125"/>
    </source>
</evidence>
<dbReference type="Pfam" id="PF03466">
    <property type="entry name" value="LysR_substrate"/>
    <property type="match status" value="1"/>
</dbReference>